<dbReference type="EMBL" id="LT966404">
    <property type="protein sequence ID" value="SOV25629.1"/>
    <property type="molecule type" value="Genomic_DNA"/>
</dbReference>
<dbReference type="InterPro" id="IPR041667">
    <property type="entry name" value="Cupin_8"/>
</dbReference>
<reference evidence="1" key="1">
    <citation type="submission" date="2017-11" db="EMBL/GenBank/DDBJ databases">
        <authorList>
            <person name="Han C.G."/>
        </authorList>
    </citation>
    <scope>NUCLEOTIDE SEQUENCE</scope>
    <source>
        <strain evidence="1">K102</strain>
    </source>
</reference>
<dbReference type="SUPFAM" id="SSF51197">
    <property type="entry name" value="Clavaminate synthase-like"/>
    <property type="match status" value="1"/>
</dbReference>
<dbReference type="GO" id="GO:0045905">
    <property type="term" value="P:positive regulation of translational termination"/>
    <property type="evidence" value="ECO:0007669"/>
    <property type="project" value="TreeGrafter"/>
</dbReference>
<dbReference type="PANTHER" id="PTHR12480:SF6">
    <property type="entry name" value="2-OXOGLUTARATE AND IRON-DEPENDENT OXYGENASE JMJD4"/>
    <property type="match status" value="1"/>
</dbReference>
<evidence type="ECO:0000313" key="1">
    <source>
        <dbReference type="EMBL" id="SOV25629.1"/>
    </source>
</evidence>
<dbReference type="InterPro" id="IPR003347">
    <property type="entry name" value="JmjC_dom"/>
</dbReference>
<protein>
    <submittedName>
        <fullName evidence="1">Uncharacterized protein</fullName>
    </submittedName>
</protein>
<dbReference type="InterPro" id="IPR050910">
    <property type="entry name" value="JMJD6_ArgDemeth/LysHydrox"/>
</dbReference>
<dbReference type="Pfam" id="PF13621">
    <property type="entry name" value="Cupin_8"/>
    <property type="match status" value="1"/>
</dbReference>
<dbReference type="PROSITE" id="PS51184">
    <property type="entry name" value="JMJC"/>
    <property type="match status" value="1"/>
</dbReference>
<proteinExistence type="predicted"/>
<dbReference type="SMART" id="SM00558">
    <property type="entry name" value="JmjC"/>
    <property type="match status" value="1"/>
</dbReference>
<organism evidence="1">
    <name type="scientific">Xenorhabdus nematophila</name>
    <name type="common">Achromobacter nematophilus</name>
    <dbReference type="NCBI Taxonomy" id="628"/>
    <lineage>
        <taxon>Bacteria</taxon>
        <taxon>Pseudomonadati</taxon>
        <taxon>Pseudomonadota</taxon>
        <taxon>Gammaproteobacteria</taxon>
        <taxon>Enterobacterales</taxon>
        <taxon>Morganellaceae</taxon>
        <taxon>Xenorhabdus</taxon>
    </lineage>
</organism>
<dbReference type="Gene3D" id="2.60.120.650">
    <property type="entry name" value="Cupin"/>
    <property type="match status" value="1"/>
</dbReference>
<dbReference type="PANTHER" id="PTHR12480">
    <property type="entry name" value="ARGININE DEMETHYLASE AND LYSYL-HYDROXYLASE JMJD"/>
    <property type="match status" value="1"/>
</dbReference>
<dbReference type="GO" id="GO:0043565">
    <property type="term" value="F:sequence-specific DNA binding"/>
    <property type="evidence" value="ECO:0007669"/>
    <property type="project" value="TreeGrafter"/>
</dbReference>
<name>A0A2I2MK38_XENNE</name>
<sequence>MQMNLTSAWQFSLYFKELVNDYKVPDYFSCLIRQRIADDILHSEAALLLLRWIYMGPKNSGSRMHLDIASTHAWNAVINGRKEWVFFGSEDAEKTGYGQVDAFNPNLAVYPQFLQAQGIHCIQEPGDIVFTPCTHYHQVKNLASGISITESFINDTNLSLVKKAISNDEDISTEQADFIRMFIPELR</sequence>
<dbReference type="GO" id="GO:0016706">
    <property type="term" value="F:2-oxoglutarate-dependent dioxygenase activity"/>
    <property type="evidence" value="ECO:0007669"/>
    <property type="project" value="TreeGrafter"/>
</dbReference>
<dbReference type="GO" id="GO:0005737">
    <property type="term" value="C:cytoplasm"/>
    <property type="evidence" value="ECO:0007669"/>
    <property type="project" value="TreeGrafter"/>
</dbReference>
<accession>A0A2I2MK38</accession>
<dbReference type="AlphaFoldDB" id="A0A2I2MK38"/>